<reference evidence="2" key="1">
    <citation type="submission" date="2021-01" db="EMBL/GenBank/DDBJ databases">
        <authorList>
            <person name="Corre E."/>
            <person name="Pelletier E."/>
            <person name="Niang G."/>
            <person name="Scheremetjew M."/>
            <person name="Finn R."/>
            <person name="Kale V."/>
            <person name="Holt S."/>
            <person name="Cochrane G."/>
            <person name="Meng A."/>
            <person name="Brown T."/>
            <person name="Cohen L."/>
        </authorList>
    </citation>
    <scope>NUCLEOTIDE SEQUENCE</scope>
    <source>
        <strain evidence="2">UTEX LB 985</strain>
    </source>
</reference>
<proteinExistence type="predicted"/>
<gene>
    <name evidence="2" type="ORF">CBRE1094_LOCUS34185</name>
</gene>
<protein>
    <submittedName>
        <fullName evidence="2">Uncharacterized protein</fullName>
    </submittedName>
</protein>
<feature type="chain" id="PRO_5031136412" evidence="1">
    <location>
        <begin position="21"/>
        <end position="139"/>
    </location>
</feature>
<sequence>MLRVFLALTALAASSGFVAPLSTYQAASRHAVLMRQPDSRSSSREKLLPDILKAMDEVAVFISKADASRQRKPEVPDADHIEAYVAMLQTKIDLLSAEAKVLREAEAKGEPGQSKVRWTDIDGNLHNDAVWLKQPRIGF</sequence>
<dbReference type="EMBL" id="HBGU01062709">
    <property type="protein sequence ID" value="CAD9520019.1"/>
    <property type="molecule type" value="Transcribed_RNA"/>
</dbReference>
<feature type="signal peptide" evidence="1">
    <location>
        <begin position="1"/>
        <end position="20"/>
    </location>
</feature>
<keyword evidence="1" id="KW-0732">Signal</keyword>
<evidence type="ECO:0000256" key="1">
    <source>
        <dbReference type="SAM" id="SignalP"/>
    </source>
</evidence>
<evidence type="ECO:0000313" key="2">
    <source>
        <dbReference type="EMBL" id="CAD9520019.1"/>
    </source>
</evidence>
<organism evidence="2">
    <name type="scientific">Haptolina brevifila</name>
    <dbReference type="NCBI Taxonomy" id="156173"/>
    <lineage>
        <taxon>Eukaryota</taxon>
        <taxon>Haptista</taxon>
        <taxon>Haptophyta</taxon>
        <taxon>Prymnesiophyceae</taxon>
        <taxon>Prymnesiales</taxon>
        <taxon>Prymnesiaceae</taxon>
        <taxon>Haptolina</taxon>
    </lineage>
</organism>
<accession>A0A7S2N4V9</accession>
<dbReference type="AlphaFoldDB" id="A0A7S2N4V9"/>
<name>A0A7S2N4V9_9EUKA</name>